<protein>
    <submittedName>
        <fullName evidence="2">Uncharacterized protein</fullName>
    </submittedName>
</protein>
<feature type="compositionally biased region" description="Basic and acidic residues" evidence="1">
    <location>
        <begin position="111"/>
        <end position="121"/>
    </location>
</feature>
<dbReference type="AlphaFoldDB" id="A0AAD2GTU4"/>
<name>A0AAD2GTU4_9AGAR</name>
<dbReference type="Proteomes" id="UP001295794">
    <property type="component" value="Unassembled WGS sequence"/>
</dbReference>
<reference evidence="2" key="1">
    <citation type="submission" date="2023-11" db="EMBL/GenBank/DDBJ databases">
        <authorList>
            <person name="De Vega J J."/>
            <person name="De Vega J J."/>
        </authorList>
    </citation>
    <scope>NUCLEOTIDE SEQUENCE</scope>
</reference>
<feature type="region of interest" description="Disordered" evidence="1">
    <location>
        <begin position="97"/>
        <end position="121"/>
    </location>
</feature>
<evidence type="ECO:0000313" key="3">
    <source>
        <dbReference type="Proteomes" id="UP001295794"/>
    </source>
</evidence>
<evidence type="ECO:0000313" key="2">
    <source>
        <dbReference type="EMBL" id="CAK5263182.1"/>
    </source>
</evidence>
<comment type="caution">
    <text evidence="2">The sequence shown here is derived from an EMBL/GenBank/DDBJ whole genome shotgun (WGS) entry which is preliminary data.</text>
</comment>
<dbReference type="EMBL" id="CAVNYO010000035">
    <property type="protein sequence ID" value="CAK5263182.1"/>
    <property type="molecule type" value="Genomic_DNA"/>
</dbReference>
<gene>
    <name evidence="2" type="ORF">MYCIT1_LOCUS2481</name>
</gene>
<evidence type="ECO:0000256" key="1">
    <source>
        <dbReference type="SAM" id="MobiDB-lite"/>
    </source>
</evidence>
<proteinExistence type="predicted"/>
<organism evidence="2 3">
    <name type="scientific">Mycena citricolor</name>
    <dbReference type="NCBI Taxonomy" id="2018698"/>
    <lineage>
        <taxon>Eukaryota</taxon>
        <taxon>Fungi</taxon>
        <taxon>Dikarya</taxon>
        <taxon>Basidiomycota</taxon>
        <taxon>Agaricomycotina</taxon>
        <taxon>Agaricomycetes</taxon>
        <taxon>Agaricomycetidae</taxon>
        <taxon>Agaricales</taxon>
        <taxon>Marasmiineae</taxon>
        <taxon>Mycenaceae</taxon>
        <taxon>Mycena</taxon>
    </lineage>
</organism>
<keyword evidence="3" id="KW-1185">Reference proteome</keyword>
<accession>A0AAD2GTU4</accession>
<sequence length="121" mass="12441">MPEILFLRQDNTGDFGTGGAGVDLDAETVQAPGDRVSGSFEVVSSTMMLSPELTATQSSWLMTVHWEIVTPDALTSNPSVLWPRAAPAAASIDVLDDACSGGSHGDGLGGRVEDGHGGESP</sequence>